<accession>A0A2P7RXI1</accession>
<dbReference type="OrthoDB" id="9775595at2"/>
<evidence type="ECO:0000313" key="5">
    <source>
        <dbReference type="Proteomes" id="UP000240653"/>
    </source>
</evidence>
<protein>
    <submittedName>
        <fullName evidence="4">GNAT family N-acetyltransferase</fullName>
    </submittedName>
</protein>
<dbReference type="Pfam" id="PF00583">
    <property type="entry name" value="Acetyltransf_1"/>
    <property type="match status" value="1"/>
</dbReference>
<evidence type="ECO:0000256" key="1">
    <source>
        <dbReference type="ARBA" id="ARBA00022679"/>
    </source>
</evidence>
<evidence type="ECO:0000313" key="4">
    <source>
        <dbReference type="EMBL" id="PSJ54923.1"/>
    </source>
</evidence>
<dbReference type="EMBL" id="PXYL01000025">
    <property type="protein sequence ID" value="PSJ54923.1"/>
    <property type="molecule type" value="Genomic_DNA"/>
</dbReference>
<evidence type="ECO:0000256" key="2">
    <source>
        <dbReference type="ARBA" id="ARBA00023315"/>
    </source>
</evidence>
<gene>
    <name evidence="4" type="ORF">C7I85_27140</name>
</gene>
<sequence length="282" mass="31329">MDLRPHQGICRHQRRLSELKPRVEDEQRPTPALAKVRRLEAAGFRAWPAAAVHYDGTWLVRLTAGHSAKRLNSINPLDPSDVGNLDERIARAAQRFDASGRPLTFRISPLSGSELSRHLDEKGWSAFEESLVMRLPLAQAGVENALDQIPLKDIGRFVAASAKVHELPESQRSGLAEIIGAIRPEAGLFVLEEDGRPLATAICVHDGELAGLFEIATDPAERGKGHGRRLVRSALKWARLRGAREAWLQVGASNDAARHLYETLGFAEVYRYHYRRPPEVEA</sequence>
<dbReference type="AlphaFoldDB" id="A0A2P7RXI1"/>
<evidence type="ECO:0000259" key="3">
    <source>
        <dbReference type="PROSITE" id="PS51186"/>
    </source>
</evidence>
<dbReference type="PANTHER" id="PTHR43877">
    <property type="entry name" value="AMINOALKYLPHOSPHONATE N-ACETYLTRANSFERASE-RELATED-RELATED"/>
    <property type="match status" value="1"/>
</dbReference>
<name>A0A2P7RXI1_9HYPH</name>
<dbReference type="Gene3D" id="3.40.630.30">
    <property type="match status" value="1"/>
</dbReference>
<dbReference type="InterPro" id="IPR050832">
    <property type="entry name" value="Bact_Acetyltransf"/>
</dbReference>
<comment type="caution">
    <text evidence="4">The sequence shown here is derived from an EMBL/GenBank/DDBJ whole genome shotgun (WGS) entry which is preliminary data.</text>
</comment>
<dbReference type="Proteomes" id="UP000240653">
    <property type="component" value="Unassembled WGS sequence"/>
</dbReference>
<keyword evidence="1 4" id="KW-0808">Transferase</keyword>
<keyword evidence="2" id="KW-0012">Acyltransferase</keyword>
<reference evidence="4 5" key="1">
    <citation type="submission" date="2018-03" db="EMBL/GenBank/DDBJ databases">
        <title>The draft genome of Mesorhizobium soli JCM 19897.</title>
        <authorList>
            <person name="Li L."/>
            <person name="Liu L."/>
            <person name="Liang L."/>
            <person name="Wang T."/>
            <person name="Zhang X."/>
        </authorList>
    </citation>
    <scope>NUCLEOTIDE SEQUENCE [LARGE SCALE GENOMIC DNA]</scope>
    <source>
        <strain evidence="4 5">JCM 19897</strain>
    </source>
</reference>
<organism evidence="4 5">
    <name type="scientific">Pseudaminobacter soli</name>
    <name type="common">ex Li et al. 2025</name>
    <dbReference type="NCBI Taxonomy" id="1295366"/>
    <lineage>
        <taxon>Bacteria</taxon>
        <taxon>Pseudomonadati</taxon>
        <taxon>Pseudomonadota</taxon>
        <taxon>Alphaproteobacteria</taxon>
        <taxon>Hyphomicrobiales</taxon>
        <taxon>Phyllobacteriaceae</taxon>
        <taxon>Pseudaminobacter</taxon>
    </lineage>
</organism>
<keyword evidence="5" id="KW-1185">Reference proteome</keyword>
<dbReference type="GO" id="GO:0016747">
    <property type="term" value="F:acyltransferase activity, transferring groups other than amino-acyl groups"/>
    <property type="evidence" value="ECO:0007669"/>
    <property type="project" value="InterPro"/>
</dbReference>
<dbReference type="InterPro" id="IPR016181">
    <property type="entry name" value="Acyl_CoA_acyltransferase"/>
</dbReference>
<feature type="domain" description="N-acetyltransferase" evidence="3">
    <location>
        <begin position="144"/>
        <end position="282"/>
    </location>
</feature>
<proteinExistence type="predicted"/>
<dbReference type="InterPro" id="IPR000182">
    <property type="entry name" value="GNAT_dom"/>
</dbReference>
<dbReference type="SUPFAM" id="SSF55729">
    <property type="entry name" value="Acyl-CoA N-acyltransferases (Nat)"/>
    <property type="match status" value="1"/>
</dbReference>
<dbReference type="CDD" id="cd04301">
    <property type="entry name" value="NAT_SF"/>
    <property type="match status" value="1"/>
</dbReference>
<dbReference type="PROSITE" id="PS51186">
    <property type="entry name" value="GNAT"/>
    <property type="match status" value="1"/>
</dbReference>